<evidence type="ECO:0000313" key="3">
    <source>
        <dbReference type="EMBL" id="KAF0299121.1"/>
    </source>
</evidence>
<feature type="region of interest" description="Disordered" evidence="1">
    <location>
        <begin position="1"/>
        <end position="56"/>
    </location>
</feature>
<dbReference type="PROSITE" id="PS50055">
    <property type="entry name" value="TYR_PHOSPHATASE_PTP"/>
    <property type="match status" value="1"/>
</dbReference>
<dbReference type="Gene3D" id="3.90.190.10">
    <property type="entry name" value="Protein tyrosine phosphatase superfamily"/>
    <property type="match status" value="1"/>
</dbReference>
<dbReference type="InterPro" id="IPR050348">
    <property type="entry name" value="Protein-Tyr_Phosphatase"/>
</dbReference>
<comment type="caution">
    <text evidence="3">The sequence shown here is derived from an EMBL/GenBank/DDBJ whole genome shotgun (WGS) entry which is preliminary data.</text>
</comment>
<dbReference type="PRINTS" id="PR00700">
    <property type="entry name" value="PRTYPHPHTASE"/>
</dbReference>
<dbReference type="SUPFAM" id="SSF52799">
    <property type="entry name" value="(Phosphotyrosine protein) phosphatases II"/>
    <property type="match status" value="1"/>
</dbReference>
<keyword evidence="3" id="KW-0675">Receptor</keyword>
<gene>
    <name evidence="3" type="primary">PTPRK_5</name>
    <name evidence="3" type="ORF">FJT64_003578</name>
</gene>
<keyword evidence="4" id="KW-1185">Reference proteome</keyword>
<accession>A0A6A4WB36</accession>
<organism evidence="3 4">
    <name type="scientific">Amphibalanus amphitrite</name>
    <name type="common">Striped barnacle</name>
    <name type="synonym">Balanus amphitrite</name>
    <dbReference type="NCBI Taxonomy" id="1232801"/>
    <lineage>
        <taxon>Eukaryota</taxon>
        <taxon>Metazoa</taxon>
        <taxon>Ecdysozoa</taxon>
        <taxon>Arthropoda</taxon>
        <taxon>Crustacea</taxon>
        <taxon>Multicrustacea</taxon>
        <taxon>Cirripedia</taxon>
        <taxon>Thoracica</taxon>
        <taxon>Thoracicalcarea</taxon>
        <taxon>Balanomorpha</taxon>
        <taxon>Balanoidea</taxon>
        <taxon>Balanidae</taxon>
        <taxon>Amphibalaninae</taxon>
        <taxon>Amphibalanus</taxon>
    </lineage>
</organism>
<dbReference type="Pfam" id="PF00102">
    <property type="entry name" value="Y_phosphatase"/>
    <property type="match status" value="1"/>
</dbReference>
<feature type="domain" description="Tyrosine-protein phosphatase" evidence="2">
    <location>
        <begin position="112"/>
        <end position="321"/>
    </location>
</feature>
<evidence type="ECO:0000313" key="4">
    <source>
        <dbReference type="Proteomes" id="UP000440578"/>
    </source>
</evidence>
<dbReference type="SMART" id="SM00194">
    <property type="entry name" value="PTPc"/>
    <property type="match status" value="1"/>
</dbReference>
<evidence type="ECO:0000256" key="1">
    <source>
        <dbReference type="SAM" id="MobiDB-lite"/>
    </source>
</evidence>
<evidence type="ECO:0000259" key="2">
    <source>
        <dbReference type="PROSITE" id="PS50055"/>
    </source>
</evidence>
<name>A0A6A4WB36_AMPAM</name>
<protein>
    <submittedName>
        <fullName evidence="3">Receptor-type tyrosine-protein phosphatase kappa</fullName>
    </submittedName>
</protein>
<reference evidence="3 4" key="1">
    <citation type="submission" date="2019-07" db="EMBL/GenBank/DDBJ databases">
        <title>Draft genome assembly of a fouling barnacle, Amphibalanus amphitrite (Darwin, 1854): The first reference genome for Thecostraca.</title>
        <authorList>
            <person name="Kim W."/>
        </authorList>
    </citation>
    <scope>NUCLEOTIDE SEQUENCE [LARGE SCALE GENOMIC DNA]</scope>
    <source>
        <strain evidence="3">SNU_AA5</strain>
        <tissue evidence="3">Soma without cirri and trophi</tissue>
    </source>
</reference>
<feature type="compositionally biased region" description="Basic and acidic residues" evidence="1">
    <location>
        <begin position="1"/>
        <end position="14"/>
    </location>
</feature>
<dbReference type="OrthoDB" id="6144703at2759"/>
<feature type="compositionally biased region" description="Low complexity" evidence="1">
    <location>
        <begin position="16"/>
        <end position="26"/>
    </location>
</feature>
<dbReference type="PANTHER" id="PTHR19134">
    <property type="entry name" value="RECEPTOR-TYPE TYROSINE-PROTEIN PHOSPHATASE"/>
    <property type="match status" value="1"/>
</dbReference>
<dbReference type="AlphaFoldDB" id="A0A6A4WB36"/>
<dbReference type="CDD" id="cd00047">
    <property type="entry name" value="PTPc"/>
    <property type="match status" value="1"/>
</dbReference>
<dbReference type="InterPro" id="IPR029021">
    <property type="entry name" value="Prot-tyrosine_phosphatase-like"/>
</dbReference>
<dbReference type="Proteomes" id="UP000440578">
    <property type="component" value="Unassembled WGS sequence"/>
</dbReference>
<dbReference type="EMBL" id="VIIS01001392">
    <property type="protein sequence ID" value="KAF0299121.1"/>
    <property type="molecule type" value="Genomic_DNA"/>
</dbReference>
<dbReference type="GO" id="GO:0004725">
    <property type="term" value="F:protein tyrosine phosphatase activity"/>
    <property type="evidence" value="ECO:0007669"/>
    <property type="project" value="InterPro"/>
</dbReference>
<sequence length="325" mass="37568">MVEVRGHSVDRLDARSSASDASGSDGQRQRGRRARSAQRYGETKPKRRHRYFGSAGSSLTSIPGKIQLSMLNSGLIPIAEEDKAIRAIPKKPVEKANFIKYCEQHRKYPILFKVEFQHAGRIEAHPCRHGTKPCNEPKNQNHKIVPYDYNRVVLDMLPADPDPVDEAESDYINASYVDSLLKPNAYIVTQGPNERTLNDFWRMMWKERSPCIVMLTKTFDFIKVMCVQYWPVLVDREEEFGDISVTLLKEEQLANFVIRTIKLKKDGEERTVLQFHYTEWPCHSCPFSNAILEFRRRIRICLRHRSPDLDGPIVVHCRWVGRAAD</sequence>
<dbReference type="InterPro" id="IPR000242">
    <property type="entry name" value="PTP_cat"/>
</dbReference>
<proteinExistence type="predicted"/>
<dbReference type="PANTHER" id="PTHR19134:SF561">
    <property type="entry name" value="PROTEIN TYROSINE PHOSPHATASE 36E, ISOFORM A"/>
    <property type="match status" value="1"/>
</dbReference>